<feature type="transmembrane region" description="Helical" evidence="1">
    <location>
        <begin position="78"/>
        <end position="96"/>
    </location>
</feature>
<keyword evidence="1" id="KW-0812">Transmembrane</keyword>
<comment type="caution">
    <text evidence="2">The sequence shown here is derived from an EMBL/GenBank/DDBJ whole genome shotgun (WGS) entry which is preliminary data.</text>
</comment>
<keyword evidence="1" id="KW-1133">Transmembrane helix</keyword>
<dbReference type="Proteomes" id="UP000279446">
    <property type="component" value="Unassembled WGS sequence"/>
</dbReference>
<feature type="transmembrane region" description="Helical" evidence="1">
    <location>
        <begin position="20"/>
        <end position="40"/>
    </location>
</feature>
<dbReference type="OrthoDB" id="2381657at2"/>
<keyword evidence="1" id="KW-0472">Membrane</keyword>
<dbReference type="EMBL" id="RZNY01000020">
    <property type="protein sequence ID" value="RUT43305.1"/>
    <property type="molecule type" value="Genomic_DNA"/>
</dbReference>
<evidence type="ECO:0000313" key="3">
    <source>
        <dbReference type="Proteomes" id="UP000279446"/>
    </source>
</evidence>
<dbReference type="Pfam" id="PF12670">
    <property type="entry name" value="DUF3792"/>
    <property type="match status" value="1"/>
</dbReference>
<name>A0A3S1EDJ2_9BACL</name>
<reference evidence="2 3" key="1">
    <citation type="submission" date="2018-12" db="EMBL/GenBank/DDBJ databases">
        <authorList>
            <person name="Sun L."/>
            <person name="Chen Z."/>
        </authorList>
    </citation>
    <scope>NUCLEOTIDE SEQUENCE [LARGE SCALE GENOMIC DNA]</scope>
    <source>
        <strain evidence="2 3">DSM 15890</strain>
    </source>
</reference>
<dbReference type="InterPro" id="IPR023804">
    <property type="entry name" value="DUF3792_TM"/>
</dbReference>
<sequence length="129" mass="14114">MHFTRRLTVRLTHPTLSGLWYAFLWMMIGALVLSLLLHFSLLEESQLPWCTYVVHSISIVMGGIVSGKRARQKGWYQGALTGLLYGILLLLISFLALDTSLTLSDLALLIPTFVLGALGGVIGVNVSGK</sequence>
<keyword evidence="3" id="KW-1185">Reference proteome</keyword>
<evidence type="ECO:0000313" key="2">
    <source>
        <dbReference type="EMBL" id="RUT43305.1"/>
    </source>
</evidence>
<dbReference type="AlphaFoldDB" id="A0A3S1EDJ2"/>
<evidence type="ECO:0000256" key="1">
    <source>
        <dbReference type="SAM" id="Phobius"/>
    </source>
</evidence>
<organism evidence="2 3">
    <name type="scientific">Paenibacillus anaericanus</name>
    <dbReference type="NCBI Taxonomy" id="170367"/>
    <lineage>
        <taxon>Bacteria</taxon>
        <taxon>Bacillati</taxon>
        <taxon>Bacillota</taxon>
        <taxon>Bacilli</taxon>
        <taxon>Bacillales</taxon>
        <taxon>Paenibacillaceae</taxon>
        <taxon>Paenibacillus</taxon>
    </lineage>
</organism>
<dbReference type="NCBIfam" id="TIGR04086">
    <property type="entry name" value="TIGR04086_membr"/>
    <property type="match status" value="1"/>
</dbReference>
<proteinExistence type="predicted"/>
<feature type="transmembrane region" description="Helical" evidence="1">
    <location>
        <begin position="46"/>
        <end position="66"/>
    </location>
</feature>
<dbReference type="RefSeq" id="WP_127193886.1">
    <property type="nucleotide sequence ID" value="NZ_JAUSSS010000006.1"/>
</dbReference>
<accession>A0A3S1EDJ2</accession>
<gene>
    <name evidence="2" type="ORF">EJP82_20335</name>
</gene>
<feature type="transmembrane region" description="Helical" evidence="1">
    <location>
        <begin position="108"/>
        <end position="126"/>
    </location>
</feature>
<protein>
    <submittedName>
        <fullName evidence="2">TIGR04086 family membrane protein</fullName>
    </submittedName>
</protein>